<dbReference type="KEGG" id="fax:FUAX_25720"/>
<feature type="signal peptide" evidence="1">
    <location>
        <begin position="1"/>
        <end position="18"/>
    </location>
</feature>
<evidence type="ECO:0000313" key="2">
    <source>
        <dbReference type="EMBL" id="BDD10140.1"/>
    </source>
</evidence>
<feature type="chain" id="PRO_5043695216" description="Dockerin domain-containing protein" evidence="1">
    <location>
        <begin position="19"/>
        <end position="1431"/>
    </location>
</feature>
<keyword evidence="1" id="KW-0732">Signal</keyword>
<proteinExistence type="predicted"/>
<gene>
    <name evidence="2" type="ORF">FUAX_25720</name>
</gene>
<dbReference type="EMBL" id="AP025314">
    <property type="protein sequence ID" value="BDD10140.1"/>
    <property type="molecule type" value="Genomic_DNA"/>
</dbReference>
<dbReference type="InterPro" id="IPR036439">
    <property type="entry name" value="Dockerin_dom_sf"/>
</dbReference>
<dbReference type="GO" id="GO:0000272">
    <property type="term" value="P:polysaccharide catabolic process"/>
    <property type="evidence" value="ECO:0007669"/>
    <property type="project" value="InterPro"/>
</dbReference>
<dbReference type="CDD" id="cd14256">
    <property type="entry name" value="Dockerin_I"/>
    <property type="match status" value="1"/>
</dbReference>
<name>A0AAU9DCJ5_9BACT</name>
<dbReference type="PROSITE" id="PS00018">
    <property type="entry name" value="EF_HAND_1"/>
    <property type="match status" value="1"/>
</dbReference>
<evidence type="ECO:0000256" key="1">
    <source>
        <dbReference type="SAM" id="SignalP"/>
    </source>
</evidence>
<organism evidence="2 3">
    <name type="scientific">Fulvitalea axinellae</name>
    <dbReference type="NCBI Taxonomy" id="1182444"/>
    <lineage>
        <taxon>Bacteria</taxon>
        <taxon>Pseudomonadati</taxon>
        <taxon>Bacteroidota</taxon>
        <taxon>Cytophagia</taxon>
        <taxon>Cytophagales</taxon>
        <taxon>Persicobacteraceae</taxon>
        <taxon>Fulvitalea</taxon>
    </lineage>
</organism>
<dbReference type="InterPro" id="IPR018247">
    <property type="entry name" value="EF_Hand_1_Ca_BS"/>
</dbReference>
<accession>A0AAU9DCJ5</accession>
<protein>
    <recommendedName>
        <fullName evidence="4">Dockerin domain-containing protein</fullName>
    </recommendedName>
</protein>
<dbReference type="RefSeq" id="WP_338391714.1">
    <property type="nucleotide sequence ID" value="NZ_AP025314.1"/>
</dbReference>
<evidence type="ECO:0000313" key="3">
    <source>
        <dbReference type="Proteomes" id="UP001348817"/>
    </source>
</evidence>
<reference evidence="2 3" key="1">
    <citation type="submission" date="2021-12" db="EMBL/GenBank/DDBJ databases">
        <title>Genome sequencing of bacteria with rrn-lacking chromosome and rrn-plasmid.</title>
        <authorList>
            <person name="Anda M."/>
            <person name="Iwasaki W."/>
        </authorList>
    </citation>
    <scope>NUCLEOTIDE SEQUENCE [LARGE SCALE GENOMIC DNA]</scope>
    <source>
        <strain evidence="2 3">DSM 100852</strain>
    </source>
</reference>
<sequence>MRTLILLLFLTFSFLSQSQGQTLPEGILDEANTLVWKGGKGNWDDLSGWKNWDGSQAAQLPDVNTSVYIAGFFDTLNISENAVCKAIVFGREVPGNNATSAVGVFRLKESAVLAAKKGVWLEIQSMPNNVSLRMEADSKFELAVWSREKAPSSRAYAFGSYSFATTSKLIFSGGSYFYMHRTQSVEYPKIEVKGDENGKITKVDLPKYFKVRDFLWRANQPDFVERQSTTVHLRGDSLGGWMATGTLNLYKTGTVWLWGNVDAGRLYGKGSGTSVLAYDGNTEAGEKLIIRKLSSSKLELSEHIGGEIEYNSDEDLNILPGAYSGLTLAGSGKRAFPTGEDVTLSGTLELQDSVFFSVPNGRALRLSGDWMDNRSSFPQNDEGLVLLEGEKDQTVGGNLRVLVDSLRVSKSSGKVRLTQAMSVKGRLTLRSASLVELAMGDSSWSVNGDWYNLGVLVRNASGHESVVEFSGENVGQDIYGTTRLRNIRLNKPKDKILTIRDSLIVTHCFEVKTEENRGGRLNIKGEFVLDGGPVGNAYVATIDNPDNFSFYSGEATVRRYLKDKLQAWYMLGPVTSGWKAGDWNKSFHMSFHSRGSITSFNQFKYGSRFGDEGALASEWWTNITSRTTTVMAGLGYRIYIWNDRQNANKKGFKGKAIVIEEIGRFVFGSHSVSIKRSYGNYPDGVTANTLNYGWNLLSNPYPSPVSWEKLYALQDAGAVQSTAYLWDGANKSYRELVAGGVSVSGDPDQNIIGPGDAFFIFKLKKGTEDFLFEESAKVQRADIPLYRQATAEKLMRLSVSDENEFKDYALGVFDREVGENPLEAFKLFDSGFANIGFWDKGDLVGAYALRTWTFDRDTTLNLVFNSVQDGEFRFELESLPFHSEFAEVFLKDNKLDTLVSLKERAPYLFEKSASDPSYDTLRFELLLKRVELPLLAPSIEKRRILSLDTMKWPVVATQSKMLDAFSFSFSYDTDNWEFVGLRGERASDFLTEIIDGKVTVSSKTEISINENDVLVTGMFRAKKLIEGTDSRTKLHLEGKYELGGRSETFLIKGFGKEVEILEGANVSAIVEGKGNGGINWEWSSTGESIEREIKNDSLRIRLEKGSDLKLEAKTGLVDGSEAGVGDLVLLRRHILGINALGSREKWAGDVNDDGFLSTKDVAEIRNVILGLAESFSMPARVLYKEGDSYSENFNGTVEKDSVIRFELVKSGELFRREDRKEAMPTVELEFSEKNTKNGQYRVALALFGVTEFEALTFGLNWDSDNIKPLKIEASEGVYLNRSETASGRLKVLWQSGYEITRQAGDTLLWLTFESVGEHGGELMVDGGELIGNGLESIGIVPSFMDLFQNLESEIRIENPVGDRLRLWLPRESSGDLGMVLWNAEGSRVFEFSGQKEEGADYFEVSINASPGVYRLKIELSGKRFFRTILKQ</sequence>
<keyword evidence="3" id="KW-1185">Reference proteome</keyword>
<dbReference type="Proteomes" id="UP001348817">
    <property type="component" value="Chromosome"/>
</dbReference>
<evidence type="ECO:0008006" key="4">
    <source>
        <dbReference type="Google" id="ProtNLM"/>
    </source>
</evidence>
<dbReference type="Gene3D" id="1.10.1330.10">
    <property type="entry name" value="Dockerin domain"/>
    <property type="match status" value="1"/>
</dbReference>